<dbReference type="EMBL" id="RJSG01000001">
    <property type="protein sequence ID" value="RNL81411.1"/>
    <property type="molecule type" value="Genomic_DNA"/>
</dbReference>
<protein>
    <submittedName>
        <fullName evidence="1">DUF4446 family protein</fullName>
    </submittedName>
</protein>
<organism evidence="1 2">
    <name type="scientific">Nocardioides marmorisolisilvae</name>
    <dbReference type="NCBI Taxonomy" id="1542737"/>
    <lineage>
        <taxon>Bacteria</taxon>
        <taxon>Bacillati</taxon>
        <taxon>Actinomycetota</taxon>
        <taxon>Actinomycetes</taxon>
        <taxon>Propionibacteriales</taxon>
        <taxon>Nocardioidaceae</taxon>
        <taxon>Nocardioides</taxon>
    </lineage>
</organism>
<gene>
    <name evidence="1" type="ORF">EFL95_03515</name>
</gene>
<evidence type="ECO:0000313" key="1">
    <source>
        <dbReference type="EMBL" id="RNL81411.1"/>
    </source>
</evidence>
<dbReference type="AlphaFoldDB" id="A0A3N0E0N2"/>
<proteinExistence type="predicted"/>
<dbReference type="OrthoDB" id="5244042at2"/>
<reference evidence="1 2" key="1">
    <citation type="submission" date="2018-11" db="EMBL/GenBank/DDBJ databases">
        <authorList>
            <person name="Li F."/>
        </authorList>
    </citation>
    <scope>NUCLEOTIDE SEQUENCE [LARGE SCALE GENOMIC DNA]</scope>
    <source>
        <strain evidence="1 2">KIS18-7</strain>
    </source>
</reference>
<name>A0A3N0E0N2_9ACTN</name>
<dbReference type="Proteomes" id="UP000277094">
    <property type="component" value="Unassembled WGS sequence"/>
</dbReference>
<sequence length="151" mass="16305">MVPRRAAASRRCFTPRLDRVNTALSVLALLAALTALGLQLAPRFRQAPEQVVDVSDLPQDALGLRHEVAALRAEAATALKHLAVVRYDAFEDTGGQLSWSLAILDDHGDGTVLTSIHGRTEARTYAKSISAWRCEQPLSPEESDAVAHARG</sequence>
<dbReference type="InterPro" id="IPR027981">
    <property type="entry name" value="DUF4446"/>
</dbReference>
<keyword evidence="2" id="KW-1185">Reference proteome</keyword>
<dbReference type="Pfam" id="PF14584">
    <property type="entry name" value="DUF4446"/>
    <property type="match status" value="1"/>
</dbReference>
<comment type="caution">
    <text evidence="1">The sequence shown here is derived from an EMBL/GenBank/DDBJ whole genome shotgun (WGS) entry which is preliminary data.</text>
</comment>
<accession>A0A3N0E0N2</accession>
<evidence type="ECO:0000313" key="2">
    <source>
        <dbReference type="Proteomes" id="UP000277094"/>
    </source>
</evidence>